<evidence type="ECO:0000313" key="2">
    <source>
        <dbReference type="Proteomes" id="UP000265765"/>
    </source>
</evidence>
<reference evidence="1 2" key="1">
    <citation type="submission" date="2018-09" db="EMBL/GenBank/DDBJ databases">
        <title>Production of Trimethoprim by Streptomyces sp. 3E-1.</title>
        <authorList>
            <person name="Kang H.J."/>
            <person name="Kim S.B."/>
        </authorList>
    </citation>
    <scope>NUCLEOTIDE SEQUENCE [LARGE SCALE GENOMIC DNA]</scope>
    <source>
        <strain evidence="1 2">3E-1</strain>
    </source>
</reference>
<dbReference type="SUPFAM" id="SSF48452">
    <property type="entry name" value="TPR-like"/>
    <property type="match status" value="2"/>
</dbReference>
<dbReference type="InterPro" id="IPR011990">
    <property type="entry name" value="TPR-like_helical_dom_sf"/>
</dbReference>
<protein>
    <submittedName>
        <fullName evidence="1">Uncharacterized protein</fullName>
    </submittedName>
</protein>
<accession>A0AAI8L5C4</accession>
<evidence type="ECO:0000313" key="1">
    <source>
        <dbReference type="EMBL" id="AYC41791.1"/>
    </source>
</evidence>
<dbReference type="Gene3D" id="3.40.50.300">
    <property type="entry name" value="P-loop containing nucleotide triphosphate hydrolases"/>
    <property type="match status" value="1"/>
</dbReference>
<organism evidence="1 2">
    <name type="scientific">Streptomyces griseorubiginosus</name>
    <dbReference type="NCBI Taxonomy" id="67304"/>
    <lineage>
        <taxon>Bacteria</taxon>
        <taxon>Bacillati</taxon>
        <taxon>Actinomycetota</taxon>
        <taxon>Actinomycetes</taxon>
        <taxon>Kitasatosporales</taxon>
        <taxon>Streptomycetaceae</taxon>
        <taxon>Streptomyces</taxon>
    </lineage>
</organism>
<dbReference type="KEGG" id="sge:DWG14_06082"/>
<dbReference type="Proteomes" id="UP000265765">
    <property type="component" value="Chromosome"/>
</dbReference>
<sequence>MIPRVSRSRLIEKALKYVADRPKSGEPNLVGLVGAGGVGKTDIAEEMVSRFQQSAVSSVLVRLDLTVNRSPLGLLSTIALALDKEGFQKFITAAKEYQGKDDLRRQREFESVVDVFIENLRDHAGDNLVAIGIDNLDIVGEYFRSWLEETLFAAGPNISLFITTRNPANINAGRILSVGSFQRADIDLLVQEMLYEPRQELVDKLVALTGGNALLLVTALEAIDFLGPEQFLSAETFEQLFARRFNALTHSEQEVLSGLAMARFRFTVDVMTAIFDDDHLRLTSFHSISRLPFVRKFDSRLGIRLHDVFVPMVGKLSLFTDDQQRLLADRLVENFYDVALVQSSDRAERRLLASERIGYTLKAGIADAVRELANHVHNAISRFDFDEVESLLSAVDVNYLSASDSIAVALLRVRSLIARFATQSAVRILEDVGEGIGRIRDERLHAEWLYLRAKCVANPVPVPHGDIFEAILLLQESAEICERFGYQNLVNEILFDLARALRSVGRNREALELYNRLRDTATSQDYDEVAVRCVEEISQTYRLMQDLDHARSALEDSYRLRRERDYTGGRGISDYYAANTYRDSGDFPSARARYESAAAFLRETNDENNHCALLADWAWLEFLAGDSDAARRLQESSFQIASRFRFGAELAEHWHTMYHLERDMDRWDEAYRLLERGLTEAKRSNNMYMILDCLMHTAQRALAEHNDGVIEECLSEMEAYERRGCGIHVFRGRTLMFLGDSKYETESFGEAYSAWRDGLVIVAKFGNSRTNVELFDDILHTRRRAILRTVVDLGYVETLRTQWEREGLSARFPAILDMCNEALEISRSDR</sequence>
<gene>
    <name evidence="1" type="ORF">DWG14_06082</name>
</gene>
<dbReference type="EMBL" id="CP032427">
    <property type="protein sequence ID" value="AYC41791.1"/>
    <property type="molecule type" value="Genomic_DNA"/>
</dbReference>
<name>A0AAI8L5C4_9ACTN</name>
<dbReference type="Gene3D" id="1.25.40.10">
    <property type="entry name" value="Tetratricopeptide repeat domain"/>
    <property type="match status" value="2"/>
</dbReference>
<dbReference type="InterPro" id="IPR027417">
    <property type="entry name" value="P-loop_NTPase"/>
</dbReference>
<dbReference type="SUPFAM" id="SSF52540">
    <property type="entry name" value="P-loop containing nucleoside triphosphate hydrolases"/>
    <property type="match status" value="1"/>
</dbReference>
<dbReference type="AlphaFoldDB" id="A0AAI8L5C4"/>
<proteinExistence type="predicted"/>